<comment type="similarity">
    <text evidence="1">Belongs to the short-chain dehydrogenases/reductases (SDR) family.</text>
</comment>
<dbReference type="OrthoDB" id="9178657at2"/>
<keyword evidence="3" id="KW-1185">Reference proteome</keyword>
<dbReference type="Proteomes" id="UP000006552">
    <property type="component" value="Plasmid 2"/>
</dbReference>
<dbReference type="HOGENOM" id="CLU_010194_2_19_4"/>
<geneLocation type="plasmid" evidence="3">
    <name>pAzo2</name>
</geneLocation>
<dbReference type="Gene3D" id="3.40.50.720">
    <property type="entry name" value="NAD(P)-binding Rossmann-like Domain"/>
    <property type="match status" value="1"/>
</dbReference>
<dbReference type="KEGG" id="eba:p2A373"/>
<proteinExistence type="inferred from homology"/>
<protein>
    <submittedName>
        <fullName evidence="2">Short-chain alcohol dehydrogenase,fragment (N-terminal half)</fullName>
    </submittedName>
</protein>
<name>Q5NW58_AROAE</name>
<dbReference type="CDD" id="cd05233">
    <property type="entry name" value="SDR_c"/>
    <property type="match status" value="1"/>
</dbReference>
<keyword evidence="2" id="KW-0614">Plasmid</keyword>
<dbReference type="PRINTS" id="PR00081">
    <property type="entry name" value="GDHRDH"/>
</dbReference>
<dbReference type="AlphaFoldDB" id="Q5NW58"/>
<sequence length="140" mass="15209">MRVEEKIAILTGAASGIGQATALRFAREDAQVVCFDCKSLDETIGAIENVGCSAIAYQGDVRHASDWKEVVQQTVDRFGRIDVRGNIGGVVSIGPDNVIEQTEDGWDRIVDINLKGTWLGMKEVMPVMIKNGGGKCHCRM</sequence>
<dbReference type="InterPro" id="IPR002347">
    <property type="entry name" value="SDR_fam"/>
</dbReference>
<dbReference type="eggNOG" id="COG4221">
    <property type="taxonomic scope" value="Bacteria"/>
</dbReference>
<dbReference type="PANTHER" id="PTHR43943">
    <property type="entry name" value="DEHYDROGENASE/REDUCTASE (SDR FAMILY) MEMBER 4"/>
    <property type="match status" value="1"/>
</dbReference>
<evidence type="ECO:0000313" key="3">
    <source>
        <dbReference type="Proteomes" id="UP000006552"/>
    </source>
</evidence>
<organism evidence="2 3">
    <name type="scientific">Aromatoleum aromaticum (strain DSM 19018 / LMG 30748 / EbN1)</name>
    <name type="common">Azoarcus sp. (strain EbN1)</name>
    <dbReference type="NCBI Taxonomy" id="76114"/>
    <lineage>
        <taxon>Bacteria</taxon>
        <taxon>Pseudomonadati</taxon>
        <taxon>Pseudomonadota</taxon>
        <taxon>Betaproteobacteria</taxon>
        <taxon>Rhodocyclales</taxon>
        <taxon>Rhodocyclaceae</taxon>
        <taxon>Aromatoleum</taxon>
    </lineage>
</organism>
<dbReference type="Pfam" id="PF00106">
    <property type="entry name" value="adh_short"/>
    <property type="match status" value="1"/>
</dbReference>
<dbReference type="InterPro" id="IPR036291">
    <property type="entry name" value="NAD(P)-bd_dom_sf"/>
</dbReference>
<gene>
    <name evidence="2" type="ORF">p2A373</name>
</gene>
<evidence type="ECO:0000313" key="2">
    <source>
        <dbReference type="EMBL" id="CAI10706.1"/>
    </source>
</evidence>
<dbReference type="SUPFAM" id="SSF51735">
    <property type="entry name" value="NAD(P)-binding Rossmann-fold domains"/>
    <property type="match status" value="1"/>
</dbReference>
<dbReference type="EMBL" id="CR555308">
    <property type="protein sequence ID" value="CAI10706.1"/>
    <property type="molecule type" value="Genomic_DNA"/>
</dbReference>
<reference evidence="2 3" key="1">
    <citation type="journal article" date="2005" name="Arch. Microbiol.">
        <title>The genome sequence of an anaerobic aromatic-degrading denitrifying bacterium, strain EbN1.</title>
        <authorList>
            <person name="Rabus R."/>
            <person name="Kube M."/>
            <person name="Heider J."/>
            <person name="Beck A."/>
            <person name="Heitmann K."/>
            <person name="Widdel F."/>
            <person name="Reinhardt R."/>
        </authorList>
    </citation>
    <scope>NUCLEOTIDE SEQUENCE [LARGE SCALE GENOMIC DNA]</scope>
    <source>
        <strain evidence="2 3">EbN1</strain>
        <plasmid evidence="3">Plasmid pAzo2</plasmid>
    </source>
</reference>
<dbReference type="PANTHER" id="PTHR43943:SF2">
    <property type="entry name" value="DEHYDROGENASE_REDUCTASE 4"/>
    <property type="match status" value="1"/>
</dbReference>
<accession>Q5NW58</accession>
<evidence type="ECO:0000256" key="1">
    <source>
        <dbReference type="ARBA" id="ARBA00006484"/>
    </source>
</evidence>